<dbReference type="CDD" id="cd10441">
    <property type="entry name" value="GIY-YIG_COG1833"/>
    <property type="match status" value="1"/>
</dbReference>
<dbReference type="Proteomes" id="UP000077339">
    <property type="component" value="Unassembled WGS sequence"/>
</dbReference>
<dbReference type="OrthoDB" id="9802365at2"/>
<dbReference type="Pfam" id="PF01986">
    <property type="entry name" value="DUF123"/>
    <property type="match status" value="1"/>
</dbReference>
<reference evidence="2 3" key="1">
    <citation type="submission" date="2014-02" db="EMBL/GenBank/DDBJ databases">
        <title>Kosmotoga genome sequencing.</title>
        <authorList>
            <person name="Pollo S.M."/>
            <person name="Charchuk R."/>
            <person name="Nesbo C.L."/>
        </authorList>
    </citation>
    <scope>NUCLEOTIDE SEQUENCE [LARGE SCALE GENOMIC DNA]</scope>
    <source>
        <strain evidence="2 3">S304</strain>
    </source>
</reference>
<sequence>MDKGSYVLLIRVAKEAEVKTRGRSFNILPGYYCYIGSAFNSLSERVKRHLKKSKKRFWHIDYLLDIGEVLSVLLLPSSVKSEVKISSLFQKFGEAVDGFGASDCQISSNLYKISEEDYFRAIKSVHEYMGVFG</sequence>
<dbReference type="EMBL" id="JFHK01000004">
    <property type="protein sequence ID" value="OAA31275.1"/>
    <property type="molecule type" value="Genomic_DNA"/>
</dbReference>
<name>A0A182C722_9BACT</name>
<gene>
    <name evidence="2" type="ORF">AT15_07200</name>
</gene>
<protein>
    <recommendedName>
        <fullName evidence="1">GIY-YIG domain-containing protein</fullName>
    </recommendedName>
</protein>
<dbReference type="PANTHER" id="PTHR37460">
    <property type="entry name" value="ENDONUCLEASE III"/>
    <property type="match status" value="1"/>
</dbReference>
<dbReference type="InterPro" id="IPR000305">
    <property type="entry name" value="GIY-YIG_endonuc"/>
</dbReference>
<dbReference type="SMART" id="SM00465">
    <property type="entry name" value="GIYc"/>
    <property type="match status" value="1"/>
</dbReference>
<evidence type="ECO:0000259" key="1">
    <source>
        <dbReference type="SMART" id="SM00465"/>
    </source>
</evidence>
<organism evidence="2 3">
    <name type="scientific">Kosmotoga arenicorallina S304</name>
    <dbReference type="NCBI Taxonomy" id="1453497"/>
    <lineage>
        <taxon>Bacteria</taxon>
        <taxon>Thermotogati</taxon>
        <taxon>Thermotogota</taxon>
        <taxon>Thermotogae</taxon>
        <taxon>Kosmotogales</taxon>
        <taxon>Kosmotogaceae</taxon>
        <taxon>Kosmotoga</taxon>
    </lineage>
</organism>
<keyword evidence="3" id="KW-1185">Reference proteome</keyword>
<feature type="domain" description="GIY-YIG" evidence="1">
    <location>
        <begin position="19"/>
        <end position="114"/>
    </location>
</feature>
<dbReference type="InterPro" id="IPR002837">
    <property type="entry name" value="DUF123"/>
</dbReference>
<evidence type="ECO:0000313" key="2">
    <source>
        <dbReference type="EMBL" id="OAA31275.1"/>
    </source>
</evidence>
<accession>A0A182C722</accession>
<dbReference type="AlphaFoldDB" id="A0A182C722"/>
<comment type="caution">
    <text evidence="2">The sequence shown here is derived from an EMBL/GenBank/DDBJ whole genome shotgun (WGS) entry which is preliminary data.</text>
</comment>
<dbReference type="PANTHER" id="PTHR37460:SF1">
    <property type="entry name" value="ENDONUCLEASE III"/>
    <property type="match status" value="1"/>
</dbReference>
<dbReference type="STRING" id="1453497.AT15_07200"/>
<dbReference type="PATRIC" id="fig|1453497.3.peg.1434"/>
<proteinExistence type="predicted"/>
<dbReference type="RefSeq" id="WP_068346280.1">
    <property type="nucleotide sequence ID" value="NZ_JFHK01000004.1"/>
</dbReference>
<evidence type="ECO:0000313" key="3">
    <source>
        <dbReference type="Proteomes" id="UP000077339"/>
    </source>
</evidence>